<dbReference type="STRING" id="401625.A0A0P1BNA1"/>
<feature type="region of interest" description="Disordered" evidence="6">
    <location>
        <begin position="232"/>
        <end position="269"/>
    </location>
</feature>
<dbReference type="OrthoDB" id="343623at2759"/>
<dbReference type="GO" id="GO:0005664">
    <property type="term" value="C:nuclear origin of replication recognition complex"/>
    <property type="evidence" value="ECO:0007669"/>
    <property type="project" value="TreeGrafter"/>
</dbReference>
<keyword evidence="3" id="KW-0235">DNA replication</keyword>
<dbReference type="InterPro" id="IPR027417">
    <property type="entry name" value="P-loop_NTPase"/>
</dbReference>
<keyword evidence="4" id="KW-0238">DNA-binding</keyword>
<evidence type="ECO:0000256" key="5">
    <source>
        <dbReference type="ARBA" id="ARBA00023242"/>
    </source>
</evidence>
<keyword evidence="5" id="KW-0539">Nucleus</keyword>
<evidence type="ECO:0000256" key="3">
    <source>
        <dbReference type="ARBA" id="ARBA00022705"/>
    </source>
</evidence>
<reference evidence="8 9" key="1">
    <citation type="submission" date="2014-09" db="EMBL/GenBank/DDBJ databases">
        <authorList>
            <person name="Magalhaes I.L.F."/>
            <person name="Oliveira U."/>
            <person name="Santos F.R."/>
            <person name="Vidigal T.H.D.A."/>
            <person name="Brescovit A.D."/>
            <person name="Santos A.J."/>
        </authorList>
    </citation>
    <scope>NUCLEOTIDE SEQUENCE [LARGE SCALE GENOMIC DNA]</scope>
</reference>
<feature type="region of interest" description="Disordered" evidence="6">
    <location>
        <begin position="1"/>
        <end position="78"/>
    </location>
</feature>
<accession>A0A0P1BNA1</accession>
<name>A0A0P1BNA1_9BASI</name>
<dbReference type="GO" id="GO:0003688">
    <property type="term" value="F:DNA replication origin binding"/>
    <property type="evidence" value="ECO:0007669"/>
    <property type="project" value="TreeGrafter"/>
</dbReference>
<dbReference type="GO" id="GO:0006270">
    <property type="term" value="P:DNA replication initiation"/>
    <property type="evidence" value="ECO:0007669"/>
    <property type="project" value="TreeGrafter"/>
</dbReference>
<evidence type="ECO:0000256" key="4">
    <source>
        <dbReference type="ARBA" id="ARBA00023125"/>
    </source>
</evidence>
<evidence type="ECO:0000313" key="8">
    <source>
        <dbReference type="EMBL" id="CEH17457.1"/>
    </source>
</evidence>
<dbReference type="Gene3D" id="3.40.50.300">
    <property type="entry name" value="P-loop containing nucleotide triphosphate hydrolases"/>
    <property type="match status" value="1"/>
</dbReference>
<feature type="domain" description="Origin recognition complex subunit 4 C-terminal" evidence="7">
    <location>
        <begin position="399"/>
        <end position="637"/>
    </location>
</feature>
<dbReference type="AlphaFoldDB" id="A0A0P1BNA1"/>
<dbReference type="PANTHER" id="PTHR12087:SF0">
    <property type="entry name" value="ORIGIN RECOGNITION COMPLEX SUBUNIT 4"/>
    <property type="match status" value="1"/>
</dbReference>
<evidence type="ECO:0000313" key="9">
    <source>
        <dbReference type="Proteomes" id="UP000054845"/>
    </source>
</evidence>
<evidence type="ECO:0000256" key="1">
    <source>
        <dbReference type="ARBA" id="ARBA00004123"/>
    </source>
</evidence>
<protein>
    <submittedName>
        <fullName evidence="8">Origin recognition complex, subunit 4</fullName>
    </submittedName>
</protein>
<organism evidence="8 9">
    <name type="scientific">Ceraceosorus bombacis</name>
    <dbReference type="NCBI Taxonomy" id="401625"/>
    <lineage>
        <taxon>Eukaryota</taxon>
        <taxon>Fungi</taxon>
        <taxon>Dikarya</taxon>
        <taxon>Basidiomycota</taxon>
        <taxon>Ustilaginomycotina</taxon>
        <taxon>Exobasidiomycetes</taxon>
        <taxon>Ceraceosorales</taxon>
        <taxon>Ceraceosoraceae</taxon>
        <taxon>Ceraceosorus</taxon>
    </lineage>
</organism>
<feature type="compositionally biased region" description="Basic and acidic residues" evidence="6">
    <location>
        <begin position="239"/>
        <end position="260"/>
    </location>
</feature>
<dbReference type="PANTHER" id="PTHR12087">
    <property type="entry name" value="ORIGIN RECOGNITION COMPLEX SUBUNIT 4"/>
    <property type="match status" value="1"/>
</dbReference>
<comment type="subcellular location">
    <subcellularLocation>
        <location evidence="1">Nucleus</location>
    </subcellularLocation>
</comment>
<evidence type="ECO:0000256" key="2">
    <source>
        <dbReference type="ARBA" id="ARBA00005334"/>
    </source>
</evidence>
<evidence type="ECO:0000256" key="6">
    <source>
        <dbReference type="SAM" id="MobiDB-lite"/>
    </source>
</evidence>
<dbReference type="EMBL" id="CCYA01000254">
    <property type="protein sequence ID" value="CEH17457.1"/>
    <property type="molecule type" value="Genomic_DNA"/>
</dbReference>
<dbReference type="SUPFAM" id="SSF52540">
    <property type="entry name" value="P-loop containing nucleoside triphosphate hydrolases"/>
    <property type="match status" value="1"/>
</dbReference>
<feature type="region of interest" description="Disordered" evidence="6">
    <location>
        <begin position="526"/>
        <end position="555"/>
    </location>
</feature>
<dbReference type="Proteomes" id="UP000054845">
    <property type="component" value="Unassembled WGS sequence"/>
</dbReference>
<dbReference type="InterPro" id="IPR032705">
    <property type="entry name" value="ORC4_C"/>
</dbReference>
<dbReference type="InterPro" id="IPR016527">
    <property type="entry name" value="ORC4"/>
</dbReference>
<evidence type="ECO:0000259" key="7">
    <source>
        <dbReference type="Pfam" id="PF14629"/>
    </source>
</evidence>
<dbReference type="Pfam" id="PF14629">
    <property type="entry name" value="ORC4_C"/>
    <property type="match status" value="1"/>
</dbReference>
<comment type="similarity">
    <text evidence="2">Belongs to the ORC4 family.</text>
</comment>
<proteinExistence type="inferred from homology"/>
<sequence>MPPRKKQRTRTSPTLVASPFGALPSSASASDEDEEIHSGPASESEGLTIGLAASKSSTTRQAGTGIRIASPPRVETDGPAEGLLPNSLDALPSHLLARALPALKRNILRSLFDASAQATAAAHGSTILSDEMQAAREACLGQQKQWDELSGMLSNTITHGEGNSALILGAPGCGKKTLLRSALSTLPSSKYHHVQLDGTVQTTDALAMKELARQLVSKGAIALTEEQKELLELDATGRMGEETGDKDGEAQSDDRDEPTRQVDPNGGDEENLKEAMAGAILSSISTISRTILSLLSTPALDSAGSVTSCKSLIISLSSFDLFTSRPRQALLYVLLDAVQAGSYAPGLCIIGLTRRLDTTDLLEKRVRSRFAGRTIHLYPLAWEGWRQLTKRTLMSGLSDASPATLKHAWTEQVEALLGDQLFARLLQGLHELGTDVRQLYRILSIPIAGLSASKPQLDTQAFLTAAHSQRDDSTSQVLDDLSTAEFALLVASKHLQRLDRQVFNFEMCFKILRDWAQRCRRERQGVGAASLEPSGEAERTLELDGAASPRTRRRIGDNESDKLLVNREKMLMAFQSLLTAEIFLPDAMFSSMSLLQGPQSGAASLTGRSKSSLSGGSVRLEYLKVRCAVDAVSIADAARRSTRRVPLDTALVLWATGSGTIA</sequence>
<keyword evidence="9" id="KW-1185">Reference proteome</keyword>